<dbReference type="GO" id="GO:0043041">
    <property type="term" value="P:amino acid activation for nonribosomal peptide biosynthetic process"/>
    <property type="evidence" value="ECO:0007669"/>
    <property type="project" value="TreeGrafter"/>
</dbReference>
<dbReference type="SUPFAM" id="SSF56801">
    <property type="entry name" value="Acetyl-CoA synthetase-like"/>
    <property type="match status" value="2"/>
</dbReference>
<dbReference type="FunFam" id="1.10.1200.10:FF:000005">
    <property type="entry name" value="Nonribosomal peptide synthetase 1"/>
    <property type="match status" value="3"/>
</dbReference>
<feature type="domain" description="Carrier" evidence="5">
    <location>
        <begin position="1093"/>
        <end position="1167"/>
    </location>
</feature>
<dbReference type="EMBL" id="JACHOP010000004">
    <property type="protein sequence ID" value="MBB5756588.1"/>
    <property type="molecule type" value="Genomic_DNA"/>
</dbReference>
<dbReference type="InterPro" id="IPR029058">
    <property type="entry name" value="AB_hydrolase_fold"/>
</dbReference>
<dbReference type="InterPro" id="IPR025110">
    <property type="entry name" value="AMP-bd_C"/>
</dbReference>
<dbReference type="Gene3D" id="3.30.300.30">
    <property type="match status" value="2"/>
</dbReference>
<gene>
    <name evidence="6" type="ORF">HNR00_001288</name>
</gene>
<dbReference type="InterPro" id="IPR023213">
    <property type="entry name" value="CAT-like_dom_sf"/>
</dbReference>
<dbReference type="Gene3D" id="3.40.50.1820">
    <property type="entry name" value="alpha/beta hydrolase"/>
    <property type="match status" value="1"/>
</dbReference>
<dbReference type="GO" id="GO:0003824">
    <property type="term" value="F:catalytic activity"/>
    <property type="evidence" value="ECO:0007669"/>
    <property type="project" value="InterPro"/>
</dbReference>
<comment type="caution">
    <text evidence="6">The sequence shown here is derived from an EMBL/GenBank/DDBJ whole genome shotgun (WGS) entry which is preliminary data.</text>
</comment>
<evidence type="ECO:0000256" key="2">
    <source>
        <dbReference type="ARBA" id="ARBA00022450"/>
    </source>
</evidence>
<dbReference type="PROSITE" id="PS00012">
    <property type="entry name" value="PHOSPHOPANTETHEINE"/>
    <property type="match status" value="4"/>
</dbReference>
<dbReference type="InterPro" id="IPR020845">
    <property type="entry name" value="AMP-binding_CS"/>
</dbReference>
<dbReference type="Gene3D" id="3.30.559.10">
    <property type="entry name" value="Chloramphenicol acetyltransferase-like domain"/>
    <property type="match status" value="3"/>
</dbReference>
<dbReference type="RefSeq" id="WP_183566664.1">
    <property type="nucleotide sequence ID" value="NZ_JACHOP010000004.1"/>
</dbReference>
<dbReference type="FunFam" id="2.30.38.10:FF:000001">
    <property type="entry name" value="Non-ribosomal peptide synthetase PvdI"/>
    <property type="match status" value="1"/>
</dbReference>
<name>A0A840ZHD9_9HYPH</name>
<evidence type="ECO:0000259" key="5">
    <source>
        <dbReference type="PROSITE" id="PS50075"/>
    </source>
</evidence>
<dbReference type="GO" id="GO:0031177">
    <property type="term" value="F:phosphopantetheine binding"/>
    <property type="evidence" value="ECO:0007669"/>
    <property type="project" value="InterPro"/>
</dbReference>
<keyword evidence="3" id="KW-0597">Phosphoprotein</keyword>
<dbReference type="Pfam" id="PF00501">
    <property type="entry name" value="AMP-binding"/>
    <property type="match status" value="2"/>
</dbReference>
<proteinExistence type="predicted"/>
<dbReference type="GO" id="GO:0005737">
    <property type="term" value="C:cytoplasm"/>
    <property type="evidence" value="ECO:0007669"/>
    <property type="project" value="TreeGrafter"/>
</dbReference>
<dbReference type="Gene3D" id="2.30.38.10">
    <property type="entry name" value="Luciferase, Domain 3"/>
    <property type="match status" value="2"/>
</dbReference>
<keyword evidence="7" id="KW-1185">Reference proteome</keyword>
<dbReference type="SUPFAM" id="SSF52777">
    <property type="entry name" value="CoA-dependent acyltransferases"/>
    <property type="match status" value="6"/>
</dbReference>
<dbReference type="InterPro" id="IPR000873">
    <property type="entry name" value="AMP-dep_synth/lig_dom"/>
</dbReference>
<dbReference type="CDD" id="cd12116">
    <property type="entry name" value="A_NRPS_Ta1_like"/>
    <property type="match status" value="1"/>
</dbReference>
<dbReference type="GO" id="GO:0072330">
    <property type="term" value="P:monocarboxylic acid biosynthetic process"/>
    <property type="evidence" value="ECO:0007669"/>
    <property type="project" value="UniProtKB-ARBA"/>
</dbReference>
<dbReference type="Pfam" id="PF00550">
    <property type="entry name" value="PP-binding"/>
    <property type="match status" value="4"/>
</dbReference>
<evidence type="ECO:0000313" key="7">
    <source>
        <dbReference type="Proteomes" id="UP000583454"/>
    </source>
</evidence>
<evidence type="ECO:0000256" key="1">
    <source>
        <dbReference type="ARBA" id="ARBA00001957"/>
    </source>
</evidence>
<feature type="domain" description="Carrier" evidence="5">
    <location>
        <begin position="1012"/>
        <end position="1086"/>
    </location>
</feature>
<dbReference type="InterPro" id="IPR009081">
    <property type="entry name" value="PP-bd_ACP"/>
</dbReference>
<evidence type="ECO:0000256" key="3">
    <source>
        <dbReference type="ARBA" id="ARBA00022553"/>
    </source>
</evidence>
<feature type="domain" description="Carrier" evidence="5">
    <location>
        <begin position="1181"/>
        <end position="1255"/>
    </location>
</feature>
<dbReference type="GO" id="GO:0044550">
    <property type="term" value="P:secondary metabolite biosynthetic process"/>
    <property type="evidence" value="ECO:0007669"/>
    <property type="project" value="TreeGrafter"/>
</dbReference>
<dbReference type="PROSITE" id="PS50075">
    <property type="entry name" value="CARRIER"/>
    <property type="match status" value="4"/>
</dbReference>
<dbReference type="SMART" id="SM00823">
    <property type="entry name" value="PKS_PP"/>
    <property type="match status" value="4"/>
</dbReference>
<dbReference type="PANTHER" id="PTHR45527">
    <property type="entry name" value="NONRIBOSOMAL PEPTIDE SYNTHETASE"/>
    <property type="match status" value="1"/>
</dbReference>
<dbReference type="PROSITE" id="PS00455">
    <property type="entry name" value="AMP_BINDING"/>
    <property type="match status" value="2"/>
</dbReference>
<dbReference type="InterPro" id="IPR045851">
    <property type="entry name" value="AMP-bd_C_sf"/>
</dbReference>
<dbReference type="InterPro" id="IPR010071">
    <property type="entry name" value="AA_adenyl_dom"/>
</dbReference>
<dbReference type="Pfam" id="PF00668">
    <property type="entry name" value="Condensation"/>
    <property type="match status" value="3"/>
</dbReference>
<dbReference type="InterPro" id="IPR036736">
    <property type="entry name" value="ACP-like_sf"/>
</dbReference>
<feature type="domain" description="Carrier" evidence="5">
    <location>
        <begin position="2623"/>
        <end position="2698"/>
    </location>
</feature>
<dbReference type="InterPro" id="IPR001242">
    <property type="entry name" value="Condensation_dom"/>
</dbReference>
<dbReference type="FunFam" id="3.40.50.12780:FF:000012">
    <property type="entry name" value="Non-ribosomal peptide synthetase"/>
    <property type="match status" value="1"/>
</dbReference>
<protein>
    <submittedName>
        <fullName evidence="6">Amino acid adenylation domain-containing protein/non-ribosomal peptide synthase protein (TIGR01720 family)</fullName>
    </submittedName>
</protein>
<evidence type="ECO:0000256" key="4">
    <source>
        <dbReference type="SAM" id="MobiDB-lite"/>
    </source>
</evidence>
<dbReference type="FunFam" id="3.40.50.980:FF:000001">
    <property type="entry name" value="Non-ribosomal peptide synthetase"/>
    <property type="match status" value="1"/>
</dbReference>
<dbReference type="CDD" id="cd05930">
    <property type="entry name" value="A_NRPS"/>
    <property type="match status" value="1"/>
</dbReference>
<reference evidence="6 7" key="1">
    <citation type="submission" date="2020-08" db="EMBL/GenBank/DDBJ databases">
        <title>Genomic Encyclopedia of Type Strains, Phase IV (KMG-IV): sequencing the most valuable type-strain genomes for metagenomic binning, comparative biology and taxonomic classification.</title>
        <authorList>
            <person name="Goeker M."/>
        </authorList>
    </citation>
    <scope>NUCLEOTIDE SEQUENCE [LARGE SCALE GENOMIC DNA]</scope>
    <source>
        <strain evidence="6 7">DSM 2163</strain>
    </source>
</reference>
<comment type="cofactor">
    <cofactor evidence="1">
        <name>pantetheine 4'-phosphate</name>
        <dbReference type="ChEBI" id="CHEBI:47942"/>
    </cofactor>
</comment>
<dbReference type="SUPFAM" id="SSF47336">
    <property type="entry name" value="ACP-like"/>
    <property type="match status" value="4"/>
</dbReference>
<dbReference type="InterPro" id="IPR020806">
    <property type="entry name" value="PKS_PP-bd"/>
</dbReference>
<dbReference type="FunFam" id="1.10.1200.10:FF:000016">
    <property type="entry name" value="Non-ribosomal peptide synthase"/>
    <property type="match status" value="1"/>
</dbReference>
<dbReference type="Gene3D" id="1.10.1200.10">
    <property type="entry name" value="ACP-like"/>
    <property type="match status" value="3"/>
</dbReference>
<sequence length="2719" mass="288660">MTAAADRNPSWDGLARRFAALPPEKRAAFLDALDARGIAFERLPIMPFADDAPDRLALGQRRLWFLWQLEPESHAYNLGSALGLDGPLDEAALQSSLDWLVTRHESLRTAFAPTEDGEAQPLIHPAAPVALARADVADRPADEREAAARARAEAGACAPFDLTAAPPVRFGLVRIAPERHLLWLAMHHIVSDGWSMDILVGELFAAYGAFREGREPALPAPPVRYADWAAWQRVRLEGGELARQLDWWKAALGASHPPIALPTDRPRPPAQSFRGARKTFTLDAETSRQVRALARAEGASLFMVLLAGLHALLARLTGEDDIRVGVSSANRVRPETERLPGFFVTTQVIRAKVEPATRMRDLIAAVKATTLAAQSHSDVPFEALVEALQPERTLSYNPLFQVKFTQQLDTPRTIRAAGLSATPVDLVENATHFDLSLDVTDRADGIEAMLTTATDLFDPEFAERFARAYADLMRHAAARPERPLGEWVPAEVSALEGEAADQPYPDVLAAFAAQVAARPDAVALRAGDATLSFAALDAAATRLAHALIADGLAREEVVPVLAGRSLDLVIAALGVMRAGGVYAPLDPTLPPERLRRLAADAGARRALHDSDSKAAAASLGPAPHAIADLAARPLPPDAAALAPPLPDQGAYLIYTSGSTGAPKGVLVPHRAIAAYTQAMLARLDLAEDASFGLVTTPAADLGHTMLFGALVSGRTLHLIEADAAFDADRLADAVQGHRIGVLKLVPSHLDGLLATPRAPDIVPDTALILGGETLPASLAARVRGLRPGCRIINHYGPTETTVGVLAHEVMDAVEDGTVPLGLPFAGVEAMVLDANLAPVLPGAIGELYIGGAQVARGYLGRPGATAERFVPHPSRPGERLYRTGDRVRLGGDGTLRFLGRGDDQVKIRGHRVELGEVAAALRALPGIATAHVVLDRTEAGRPRLLAYVTGTPDAASGAREALARTLPEAMVPSHVLRLDRVPLTPNGKLDRRALPAPGSLTEVRSPEPQRADTGHAAERVLSEIWAEVLRRPSVAPDDNFFALGGDSILSLQIIARAKRRGFRLTPKQVFEHQTVRALAAVAVPLAPPQPAEDAPSAAERILSGIWAEVLRRPSVGLDDNFFALGGDSILSLQIIARAKRQGLRLTPKNVFEHQTVRALAQVAVPSVPAGQAAPVQPAAPAGGSEAERILAEIWAEVLRRPNVGLDDNFFALGGDSILSLQIIARAKRRGLKLTPKLVFQHQTLRALAAVAVPLAAAPAPAPAPTHAPRPALKEVPLTPIQAAFLARPVPNRGHWNQSVLLVPRDTLDTPTLADVLAALVARHEALRLRVRPRGERWTQGVAAAETADLLTVRTLADVSELPAACESVQRGIDIGEGPLLRALLVHLPDGSQRLLLAIHHLAVDGVSWRVLLDDLALGLDQQRRGAAIALPAPETDFSDYARALLLHAHSETLRDEAEHWTTTAGPSLPTSPTRLGEAHRRATRLDSAATRAVMETAPAGLDARPHELMTAALARTLATDTDAVTLWLEGHGRDPSFAPADLDRTVGWLTSLYPVRLPVRGERAEQVTEVRNALRAVPEGGVGYGLLAHLAAPDLRAAVSAPRGPVFNYLGRLDAEMAGGAFTLAPEGPGTERDPDAPMLDPLRVDARLRDGRLHIDWLFDPALYDAAEAERIAAVFEAELRRLAGAGPADARAADRYPLSPMQQGLFFHARLAPGDTAYVNLLGLTLDDLDVERFRAAWRGAFARHDILRSTFHARDDGAEPEQVVHAGAEPAFEEHDWRGLPDLDTRLARLGDEERARGFDLAAAPPMRLVLVRTGETAWRVLWVRHHILLDGWSSARLLAEVAACYRGEAPKGPAPRFRDAVAWLAARDRSADEAHWRAALAGVEEPFRLSSGRAGPRGRGRHMLRLDSGRTESLRAAARAKRVTLNTLVQAAWALVLARRTSRPALFGVTIAGRPEALPGAEDMLGLFINTLPVVSAPRPDLAIGAYLAGLQEQNLSLREHGHIPLFEVQALAGTGGEALFDTVLIFENYPVDPELRAPAPGALAFRDVLVSEDTHYPLTVTVEAGETATVGLAYATDAFSAAEIQDIAAAFERALHALAAAEDAAPLGGIALAAPDDRPAAGPAAAPFVSLAARLRARAQENSEKIAVDGPGGPLSYAELDRRSDAVAARLAAAGVRRGDRVGVLVGRGAAMVAGLVGTLKAGAAYVPLDPDYPFERLAFMAQDAGLAALLTEPDLCAGAPAGPWTMLDIAGEADGPVPDFAPRADDLAYLIYTSGSTGRPKGVMVGHGALANLLSAMDAELGIGTGDRLVAVTSLSFDIAALELFLPLVIGARLHVASRADAADPRRLAALLEASEATVLQATPATWRQLMASGWAGRPGLTALCGGEALAPDLAAWLGSRVGTLWNVYGPTETTIWSSAGRVEPGEGAPSLGRPLAATTLHVLDDALQPVPTGAAGELWIGGAGLAHGYRGRPGLSAERFVPDPSGEPGARMYRTGDRVRRRADGRLDYLHRLDHQVKIRGYRIEPAEVEAALSAHPAVREAAVTPAPGGEGLLAYAVADAGLSPEALRDHLAARLPAHMLPGSILLLDRLPLTPNGKIDRAALPQPEAVAASGAEPEGETETALAAIWADLLGLPRIARDDHFFRLGGHSLTATRMVARIETELGRLVPLKTVFEAPTLRGFAAAVEAAGAAGGDDDKLARADALLAELDA</sequence>
<dbReference type="CDD" id="cd19531">
    <property type="entry name" value="LCL_NRPS-like"/>
    <property type="match status" value="1"/>
</dbReference>
<organism evidence="6 7">
    <name type="scientific">Methylorubrum rhodinum</name>
    <dbReference type="NCBI Taxonomy" id="29428"/>
    <lineage>
        <taxon>Bacteria</taxon>
        <taxon>Pseudomonadati</taxon>
        <taxon>Pseudomonadota</taxon>
        <taxon>Alphaproteobacteria</taxon>
        <taxon>Hyphomicrobiales</taxon>
        <taxon>Methylobacteriaceae</taxon>
        <taxon>Methylorubrum</taxon>
    </lineage>
</organism>
<dbReference type="Gene3D" id="3.30.559.30">
    <property type="entry name" value="Nonribosomal peptide synthetase, condensation domain"/>
    <property type="match status" value="3"/>
</dbReference>
<feature type="compositionally biased region" description="Basic and acidic residues" evidence="4">
    <location>
        <begin position="1004"/>
        <end position="1015"/>
    </location>
</feature>
<dbReference type="Proteomes" id="UP000583454">
    <property type="component" value="Unassembled WGS sequence"/>
</dbReference>
<dbReference type="Pfam" id="PF13193">
    <property type="entry name" value="AMP-binding_C"/>
    <property type="match status" value="1"/>
</dbReference>
<evidence type="ECO:0000313" key="6">
    <source>
        <dbReference type="EMBL" id="MBB5756588.1"/>
    </source>
</evidence>
<dbReference type="InterPro" id="IPR006162">
    <property type="entry name" value="Ppantetheine_attach_site"/>
</dbReference>
<accession>A0A840ZHD9</accession>
<dbReference type="Gene3D" id="3.40.50.980">
    <property type="match status" value="4"/>
</dbReference>
<dbReference type="NCBIfam" id="TIGR01733">
    <property type="entry name" value="AA-adenyl-dom"/>
    <property type="match status" value="2"/>
</dbReference>
<keyword evidence="2" id="KW-0596">Phosphopantetheine</keyword>
<dbReference type="PANTHER" id="PTHR45527:SF1">
    <property type="entry name" value="FATTY ACID SYNTHASE"/>
    <property type="match status" value="1"/>
</dbReference>
<feature type="region of interest" description="Disordered" evidence="4">
    <location>
        <begin position="987"/>
        <end position="1015"/>
    </location>
</feature>